<evidence type="ECO:0000313" key="3">
    <source>
        <dbReference type="Proteomes" id="UP000801492"/>
    </source>
</evidence>
<organism evidence="2 3">
    <name type="scientific">Ignelater luminosus</name>
    <name type="common">Cucubano</name>
    <name type="synonym">Pyrophorus luminosus</name>
    <dbReference type="NCBI Taxonomy" id="2038154"/>
    <lineage>
        <taxon>Eukaryota</taxon>
        <taxon>Metazoa</taxon>
        <taxon>Ecdysozoa</taxon>
        <taxon>Arthropoda</taxon>
        <taxon>Hexapoda</taxon>
        <taxon>Insecta</taxon>
        <taxon>Pterygota</taxon>
        <taxon>Neoptera</taxon>
        <taxon>Endopterygota</taxon>
        <taxon>Coleoptera</taxon>
        <taxon>Polyphaga</taxon>
        <taxon>Elateriformia</taxon>
        <taxon>Elateroidea</taxon>
        <taxon>Elateridae</taxon>
        <taxon>Agrypninae</taxon>
        <taxon>Pyrophorini</taxon>
        <taxon>Ignelater</taxon>
    </lineage>
</organism>
<dbReference type="EMBL" id="VTPC01008275">
    <property type="protein sequence ID" value="KAF2893049.1"/>
    <property type="molecule type" value="Genomic_DNA"/>
</dbReference>
<gene>
    <name evidence="2" type="ORF">ILUMI_13119</name>
</gene>
<protein>
    <submittedName>
        <fullName evidence="2">Uncharacterized protein</fullName>
    </submittedName>
</protein>
<sequence length="103" mass="11950">MNDKTYSRNIYNEFESESSEEDSFRDNSDEDSDSVPQLSDLENDPSQSNCNPLAKPKEKRKIKVKDKTSNKRLKNVSGWVDVKSKKPSDLELEHKNRKEKTIT</sequence>
<dbReference type="Proteomes" id="UP000801492">
    <property type="component" value="Unassembled WGS sequence"/>
</dbReference>
<proteinExistence type="predicted"/>
<evidence type="ECO:0000313" key="2">
    <source>
        <dbReference type="EMBL" id="KAF2893049.1"/>
    </source>
</evidence>
<keyword evidence="3" id="KW-1185">Reference proteome</keyword>
<feature type="region of interest" description="Disordered" evidence="1">
    <location>
        <begin position="1"/>
        <end position="103"/>
    </location>
</feature>
<evidence type="ECO:0000256" key="1">
    <source>
        <dbReference type="SAM" id="MobiDB-lite"/>
    </source>
</evidence>
<comment type="caution">
    <text evidence="2">The sequence shown here is derived from an EMBL/GenBank/DDBJ whole genome shotgun (WGS) entry which is preliminary data.</text>
</comment>
<feature type="compositionally biased region" description="Basic residues" evidence="1">
    <location>
        <begin position="57"/>
        <end position="74"/>
    </location>
</feature>
<accession>A0A8K0CSZ3</accession>
<reference evidence="2" key="1">
    <citation type="submission" date="2019-08" db="EMBL/GenBank/DDBJ databases">
        <title>The genome of the North American firefly Photinus pyralis.</title>
        <authorList>
            <consortium name="Photinus pyralis genome working group"/>
            <person name="Fallon T.R."/>
            <person name="Sander Lower S.E."/>
            <person name="Weng J.-K."/>
        </authorList>
    </citation>
    <scope>NUCLEOTIDE SEQUENCE</scope>
    <source>
        <strain evidence="2">TRF0915ILg1</strain>
        <tissue evidence="2">Whole body</tissue>
    </source>
</reference>
<dbReference type="AlphaFoldDB" id="A0A8K0CSZ3"/>
<dbReference type="OrthoDB" id="6781837at2759"/>
<feature type="compositionally biased region" description="Basic and acidic residues" evidence="1">
    <location>
        <begin position="82"/>
        <end position="103"/>
    </location>
</feature>
<name>A0A8K0CSZ3_IGNLU</name>